<dbReference type="InterPro" id="IPR058982">
    <property type="entry name" value="Beta-barrel_AprE"/>
</dbReference>
<dbReference type="Pfam" id="PF25994">
    <property type="entry name" value="HH_AprE"/>
    <property type="match status" value="1"/>
</dbReference>
<feature type="domain" description="AprE-like long alpha-helical hairpin" evidence="11">
    <location>
        <begin position="104"/>
        <end position="290"/>
    </location>
</feature>
<evidence type="ECO:0000256" key="4">
    <source>
        <dbReference type="ARBA" id="ARBA00022475"/>
    </source>
</evidence>
<accession>A0ABW4M256</accession>
<dbReference type="PANTHER" id="PTHR30386">
    <property type="entry name" value="MEMBRANE FUSION SUBUNIT OF EMRAB-TOLC MULTIDRUG EFFLUX PUMP"/>
    <property type="match status" value="1"/>
</dbReference>
<sequence>MSASLSIKNAAAPEWYAEVPRSIRFHCLLGLGVLAATFGGFGVWAGTAPLASAIIAQGSFVATGNNKIVQHLEGGIIQDMKVAEGDRVQEGDVLLTLDRTAALSNERALKLRRLRLEAVVVRLRAEAQGLKQLTLPDIVTREAGDPDVAAIIQSQQVIFNSKRIKLEEQLNLIEKNIRSLEFRRAGYQGQKASFERQLALLSEERDAKAKLVEIGHTRKMDLMAVERAVADAMGEISRLQGEINETEAQIDKFHQEAVIDVNATKQAALDALETADADLDSVREQMVEAAGVLERTVIRSPVTGTVVRAYYHTAGGVITTGKPIMEILPAGVPLIVEAQILRTSIDQIHKGQPAAIRLSSLNRRTTPVLNGRVFYVSADSVEDVSVGVPKDVYIVRVEVPESELARIHEFHPVPGMPADVLIQTSERTFFDYLVKPVTDSMARAFLER</sequence>
<evidence type="ECO:0000256" key="5">
    <source>
        <dbReference type="ARBA" id="ARBA00022519"/>
    </source>
</evidence>
<evidence type="ECO:0000256" key="1">
    <source>
        <dbReference type="ARBA" id="ARBA00004377"/>
    </source>
</evidence>
<organism evidence="13 14">
    <name type="scientific">Rhizobium helianthi</name>
    <dbReference type="NCBI Taxonomy" id="1132695"/>
    <lineage>
        <taxon>Bacteria</taxon>
        <taxon>Pseudomonadati</taxon>
        <taxon>Pseudomonadota</taxon>
        <taxon>Alphaproteobacteria</taxon>
        <taxon>Hyphomicrobiales</taxon>
        <taxon>Rhizobiaceae</taxon>
        <taxon>Rhizobium/Agrobacterium group</taxon>
        <taxon>Rhizobium</taxon>
    </lineage>
</organism>
<evidence type="ECO:0000259" key="11">
    <source>
        <dbReference type="Pfam" id="PF25994"/>
    </source>
</evidence>
<dbReference type="Gene3D" id="1.10.287.1490">
    <property type="match status" value="1"/>
</dbReference>
<evidence type="ECO:0000256" key="9">
    <source>
        <dbReference type="RuleBase" id="RU365093"/>
    </source>
</evidence>
<dbReference type="Pfam" id="PF26002">
    <property type="entry name" value="Beta-barrel_AprE"/>
    <property type="match status" value="1"/>
</dbReference>
<reference evidence="14" key="1">
    <citation type="journal article" date="2019" name="Int. J. Syst. Evol. Microbiol.">
        <title>The Global Catalogue of Microorganisms (GCM) 10K type strain sequencing project: providing services to taxonomists for standard genome sequencing and annotation.</title>
        <authorList>
            <consortium name="The Broad Institute Genomics Platform"/>
            <consortium name="The Broad Institute Genome Sequencing Center for Infectious Disease"/>
            <person name="Wu L."/>
            <person name="Ma J."/>
        </authorList>
    </citation>
    <scope>NUCLEOTIDE SEQUENCE [LARGE SCALE GENOMIC DNA]</scope>
    <source>
        <strain evidence="14">CG52</strain>
    </source>
</reference>
<feature type="domain" description="AprE-like beta-barrel" evidence="12">
    <location>
        <begin position="334"/>
        <end position="424"/>
    </location>
</feature>
<evidence type="ECO:0000256" key="2">
    <source>
        <dbReference type="ARBA" id="ARBA00009477"/>
    </source>
</evidence>
<evidence type="ECO:0000256" key="6">
    <source>
        <dbReference type="ARBA" id="ARBA00022692"/>
    </source>
</evidence>
<evidence type="ECO:0000256" key="8">
    <source>
        <dbReference type="ARBA" id="ARBA00023136"/>
    </source>
</evidence>
<keyword evidence="5 9" id="KW-0997">Cell inner membrane</keyword>
<keyword evidence="8 9" id="KW-0472">Membrane</keyword>
<dbReference type="InterPro" id="IPR010129">
    <property type="entry name" value="T1SS_HlyD"/>
</dbReference>
<evidence type="ECO:0000259" key="12">
    <source>
        <dbReference type="Pfam" id="PF26002"/>
    </source>
</evidence>
<dbReference type="InterPro" id="IPR050739">
    <property type="entry name" value="MFP"/>
</dbReference>
<evidence type="ECO:0000313" key="14">
    <source>
        <dbReference type="Proteomes" id="UP001597322"/>
    </source>
</evidence>
<evidence type="ECO:0000256" key="7">
    <source>
        <dbReference type="ARBA" id="ARBA00022989"/>
    </source>
</evidence>
<dbReference type="PANTHER" id="PTHR30386:SF17">
    <property type="entry name" value="ALKALINE PROTEASE SECRETION PROTEIN APRE"/>
    <property type="match status" value="1"/>
</dbReference>
<comment type="caution">
    <text evidence="13">The sequence shown here is derived from an EMBL/GenBank/DDBJ whole genome shotgun (WGS) entry which is preliminary data.</text>
</comment>
<dbReference type="PRINTS" id="PR01490">
    <property type="entry name" value="RTXTOXIND"/>
</dbReference>
<keyword evidence="4 9" id="KW-1003">Cell membrane</keyword>
<dbReference type="Gene3D" id="2.40.30.170">
    <property type="match status" value="1"/>
</dbReference>
<dbReference type="EMBL" id="JBHUEQ010000015">
    <property type="protein sequence ID" value="MFD1745461.1"/>
    <property type="molecule type" value="Genomic_DNA"/>
</dbReference>
<proteinExistence type="inferred from homology"/>
<protein>
    <recommendedName>
        <fullName evidence="9">Membrane fusion protein (MFP) family protein</fullName>
    </recommendedName>
</protein>
<dbReference type="Gene3D" id="2.40.50.100">
    <property type="match status" value="1"/>
</dbReference>
<name>A0ABW4M256_9HYPH</name>
<keyword evidence="3 9" id="KW-0813">Transport</keyword>
<dbReference type="Proteomes" id="UP001597322">
    <property type="component" value="Unassembled WGS sequence"/>
</dbReference>
<dbReference type="InterPro" id="IPR058781">
    <property type="entry name" value="HH_AprE-like"/>
</dbReference>
<feature type="coiled-coil region" evidence="10">
    <location>
        <begin position="222"/>
        <end position="285"/>
    </location>
</feature>
<evidence type="ECO:0000256" key="10">
    <source>
        <dbReference type="SAM" id="Coils"/>
    </source>
</evidence>
<dbReference type="RefSeq" id="WP_377399160.1">
    <property type="nucleotide sequence ID" value="NZ_JBHUEQ010000015.1"/>
</dbReference>
<evidence type="ECO:0000256" key="3">
    <source>
        <dbReference type="ARBA" id="ARBA00022448"/>
    </source>
</evidence>
<keyword evidence="14" id="KW-1185">Reference proteome</keyword>
<keyword evidence="7 9" id="KW-1133">Transmembrane helix</keyword>
<feature type="transmembrane region" description="Helical" evidence="9">
    <location>
        <begin position="25"/>
        <end position="45"/>
    </location>
</feature>
<comment type="similarity">
    <text evidence="2 9">Belongs to the membrane fusion protein (MFP) (TC 8.A.1) family.</text>
</comment>
<dbReference type="NCBIfam" id="TIGR01843">
    <property type="entry name" value="type_I_hlyD"/>
    <property type="match status" value="1"/>
</dbReference>
<keyword evidence="6 9" id="KW-0812">Transmembrane</keyword>
<evidence type="ECO:0000313" key="13">
    <source>
        <dbReference type="EMBL" id="MFD1745461.1"/>
    </source>
</evidence>
<keyword evidence="10" id="KW-0175">Coiled coil</keyword>
<comment type="subcellular location">
    <subcellularLocation>
        <location evidence="1 9">Cell inner membrane</location>
        <topology evidence="1 9">Single-pass membrane protein</topology>
    </subcellularLocation>
</comment>
<gene>
    <name evidence="13" type="ORF">ACFSE1_08325</name>
</gene>